<organism evidence="1 2">
    <name type="scientific">Cajanus cajan</name>
    <name type="common">Pigeon pea</name>
    <name type="synonym">Cajanus indicus</name>
    <dbReference type="NCBI Taxonomy" id="3821"/>
    <lineage>
        <taxon>Eukaryota</taxon>
        <taxon>Viridiplantae</taxon>
        <taxon>Streptophyta</taxon>
        <taxon>Embryophyta</taxon>
        <taxon>Tracheophyta</taxon>
        <taxon>Spermatophyta</taxon>
        <taxon>Magnoliopsida</taxon>
        <taxon>eudicotyledons</taxon>
        <taxon>Gunneridae</taxon>
        <taxon>Pentapetalae</taxon>
        <taxon>rosids</taxon>
        <taxon>fabids</taxon>
        <taxon>Fabales</taxon>
        <taxon>Fabaceae</taxon>
        <taxon>Papilionoideae</taxon>
        <taxon>50 kb inversion clade</taxon>
        <taxon>NPAAA clade</taxon>
        <taxon>indigoferoid/millettioid clade</taxon>
        <taxon>Phaseoleae</taxon>
        <taxon>Cajanus</taxon>
    </lineage>
</organism>
<protein>
    <submittedName>
        <fullName evidence="1">Uncharacterized protein</fullName>
    </submittedName>
</protein>
<name>A0A151QN96_CAJCA</name>
<dbReference type="Gramene" id="C.cajan_46804.t">
    <property type="protein sequence ID" value="C.cajan_46804.t.cds1"/>
    <property type="gene ID" value="C.cajan_46804"/>
</dbReference>
<evidence type="ECO:0000313" key="1">
    <source>
        <dbReference type="EMBL" id="KYP31773.1"/>
    </source>
</evidence>
<evidence type="ECO:0000313" key="2">
    <source>
        <dbReference type="Proteomes" id="UP000075243"/>
    </source>
</evidence>
<dbReference type="AlphaFoldDB" id="A0A151QN96"/>
<reference evidence="1" key="1">
    <citation type="journal article" date="2012" name="Nat. Biotechnol.">
        <title>Draft genome sequence of pigeonpea (Cajanus cajan), an orphan legume crop of resource-poor farmers.</title>
        <authorList>
            <person name="Varshney R.K."/>
            <person name="Chen W."/>
            <person name="Li Y."/>
            <person name="Bharti A.K."/>
            <person name="Saxena R.K."/>
            <person name="Schlueter J.A."/>
            <person name="Donoghue M.T."/>
            <person name="Azam S."/>
            <person name="Fan G."/>
            <person name="Whaley A.M."/>
            <person name="Farmer A.D."/>
            <person name="Sheridan J."/>
            <person name="Iwata A."/>
            <person name="Tuteja R."/>
            <person name="Penmetsa R.V."/>
            <person name="Wu W."/>
            <person name="Upadhyaya H.D."/>
            <person name="Yang S.P."/>
            <person name="Shah T."/>
            <person name="Saxena K.B."/>
            <person name="Michael T."/>
            <person name="McCombie W.R."/>
            <person name="Yang B."/>
            <person name="Zhang G."/>
            <person name="Yang H."/>
            <person name="Wang J."/>
            <person name="Spillane C."/>
            <person name="Cook D.R."/>
            <person name="May G.D."/>
            <person name="Xu X."/>
            <person name="Jackson S.A."/>
        </authorList>
    </citation>
    <scope>NUCLEOTIDE SEQUENCE [LARGE SCALE GENOMIC DNA]</scope>
</reference>
<sequence>METTPVRVENRTVKQLRGKEIPLVKVILGGATPESASWELEEKIKVSYPSLFASGEFWGRNF</sequence>
<proteinExistence type="predicted"/>
<dbReference type="Proteomes" id="UP000075243">
    <property type="component" value="Unassembled WGS sequence"/>
</dbReference>
<gene>
    <name evidence="1" type="ORF">KK1_047743</name>
</gene>
<keyword evidence="2" id="KW-1185">Reference proteome</keyword>
<dbReference type="EMBL" id="KQ485684">
    <property type="protein sequence ID" value="KYP31773.1"/>
    <property type="molecule type" value="Genomic_DNA"/>
</dbReference>
<accession>A0A151QN96</accession>